<proteinExistence type="predicted"/>
<gene>
    <name evidence="1" type="ORF">METZ01_LOCUS443134</name>
</gene>
<reference evidence="1" key="1">
    <citation type="submission" date="2018-05" db="EMBL/GenBank/DDBJ databases">
        <authorList>
            <person name="Lanie J.A."/>
            <person name="Ng W.-L."/>
            <person name="Kazmierczak K.M."/>
            <person name="Andrzejewski T.M."/>
            <person name="Davidsen T.M."/>
            <person name="Wayne K.J."/>
            <person name="Tettelin H."/>
            <person name="Glass J.I."/>
            <person name="Rusch D."/>
            <person name="Podicherti R."/>
            <person name="Tsui H.-C.T."/>
            <person name="Winkler M.E."/>
        </authorList>
    </citation>
    <scope>NUCLEOTIDE SEQUENCE</scope>
</reference>
<evidence type="ECO:0000313" key="1">
    <source>
        <dbReference type="EMBL" id="SVD90280.1"/>
    </source>
</evidence>
<dbReference type="EMBL" id="UINC01180872">
    <property type="protein sequence ID" value="SVD90280.1"/>
    <property type="molecule type" value="Genomic_DNA"/>
</dbReference>
<dbReference type="AlphaFoldDB" id="A0A382Z4Q5"/>
<accession>A0A382Z4Q5</accession>
<protein>
    <submittedName>
        <fullName evidence="1">Uncharacterized protein</fullName>
    </submittedName>
</protein>
<organism evidence="1">
    <name type="scientific">marine metagenome</name>
    <dbReference type="NCBI Taxonomy" id="408172"/>
    <lineage>
        <taxon>unclassified sequences</taxon>
        <taxon>metagenomes</taxon>
        <taxon>ecological metagenomes</taxon>
    </lineage>
</organism>
<feature type="non-terminal residue" evidence="1">
    <location>
        <position position="97"/>
    </location>
</feature>
<sequence>MEYTEKQLKFLSAAIVKYGEGAVIAKETISEIADENGLKFPYWLTDTRRLGAFTKVDKDTYRLPALNGGEGATIADVVETPVVVDKAAEVVVESKNA</sequence>
<name>A0A382Z4Q5_9ZZZZ</name>